<dbReference type="Pfam" id="PF04397">
    <property type="entry name" value="LytTR"/>
    <property type="match status" value="1"/>
</dbReference>
<feature type="modified residue" description="4-aspartylphosphate" evidence="1">
    <location>
        <position position="56"/>
    </location>
</feature>
<dbReference type="Proteomes" id="UP000430634">
    <property type="component" value="Unassembled WGS sequence"/>
</dbReference>
<dbReference type="OrthoDB" id="8889669at2"/>
<feature type="domain" description="Response regulatory" evidence="2">
    <location>
        <begin position="5"/>
        <end position="118"/>
    </location>
</feature>
<protein>
    <submittedName>
        <fullName evidence="4 5">Response regulator</fullName>
    </submittedName>
</protein>
<evidence type="ECO:0000313" key="6">
    <source>
        <dbReference type="Proteomes" id="UP000430634"/>
    </source>
</evidence>
<dbReference type="AlphaFoldDB" id="A0A6I3SYX7"/>
<dbReference type="Gene3D" id="2.40.50.1020">
    <property type="entry name" value="LytTr DNA-binding domain"/>
    <property type="match status" value="1"/>
</dbReference>
<reference evidence="4" key="4">
    <citation type="submission" date="2024-05" db="EMBL/GenBank/DDBJ databases">
        <authorList>
            <person name="Sun Q."/>
            <person name="Zhou Y."/>
        </authorList>
    </citation>
    <scope>NUCLEOTIDE SEQUENCE</scope>
    <source>
        <strain evidence="4">CGMCC 1.15931</strain>
    </source>
</reference>
<dbReference type="Proteomes" id="UP000622638">
    <property type="component" value="Unassembled WGS sequence"/>
</dbReference>
<evidence type="ECO:0000313" key="5">
    <source>
        <dbReference type="EMBL" id="MTV54541.1"/>
    </source>
</evidence>
<gene>
    <name evidence="4" type="ORF">GCM10011572_01170</name>
    <name evidence="5" type="ORF">GM672_17570</name>
</gene>
<dbReference type="EMBL" id="BMKG01000001">
    <property type="protein sequence ID" value="GGB83017.1"/>
    <property type="molecule type" value="Genomic_DNA"/>
</dbReference>
<dbReference type="PANTHER" id="PTHR37299">
    <property type="entry name" value="TRANSCRIPTIONAL REGULATOR-RELATED"/>
    <property type="match status" value="1"/>
</dbReference>
<feature type="domain" description="HTH LytTR-type" evidence="3">
    <location>
        <begin position="140"/>
        <end position="234"/>
    </location>
</feature>
<dbReference type="GO" id="GO:0000156">
    <property type="term" value="F:phosphorelay response regulator activity"/>
    <property type="evidence" value="ECO:0007669"/>
    <property type="project" value="InterPro"/>
</dbReference>
<evidence type="ECO:0000313" key="7">
    <source>
        <dbReference type="Proteomes" id="UP000622638"/>
    </source>
</evidence>
<dbReference type="SMART" id="SM00448">
    <property type="entry name" value="REC"/>
    <property type="match status" value="1"/>
</dbReference>
<proteinExistence type="predicted"/>
<sequence length="235" mass="25929">MSALRAVIVDDEPLARRNLVALLAQDPAIEVVAQCGCAEEAMAALPACRPDLVFLDIEMPECDGFTLLERLGSAPEFAIVFVTAHHQFALKAFEVGALDYILKPFGDARFFTVLARVKARVAGSGMGRRFLVRNAGTLDVVKFAEIDWVEASDYYSTLHAGGRAHMLRRSLTELDGLLAAHGFRRIHRSAIVNLDRIATLELRADGEYEAVLRTGERLRISRSYRKAILDSLGET</sequence>
<keyword evidence="7" id="KW-1185">Reference proteome</keyword>
<dbReference type="SMART" id="SM00850">
    <property type="entry name" value="LytTR"/>
    <property type="match status" value="1"/>
</dbReference>
<name>A0A6I3SYX7_9BURK</name>
<accession>A0A6I3SYX7</accession>
<organism evidence="5 6">
    <name type="scientific">Pseudoduganella buxea</name>
    <dbReference type="NCBI Taxonomy" id="1949069"/>
    <lineage>
        <taxon>Bacteria</taxon>
        <taxon>Pseudomonadati</taxon>
        <taxon>Pseudomonadota</taxon>
        <taxon>Betaproteobacteria</taxon>
        <taxon>Burkholderiales</taxon>
        <taxon>Oxalobacteraceae</taxon>
        <taxon>Telluria group</taxon>
        <taxon>Pseudoduganella</taxon>
    </lineage>
</organism>
<keyword evidence="1" id="KW-0597">Phosphoprotein</keyword>
<comment type="caution">
    <text evidence="5">The sequence shown here is derived from an EMBL/GenBank/DDBJ whole genome shotgun (WGS) entry which is preliminary data.</text>
</comment>
<dbReference type="PROSITE" id="PS50930">
    <property type="entry name" value="HTH_LYTTR"/>
    <property type="match status" value="1"/>
</dbReference>
<dbReference type="Gene3D" id="3.40.50.2300">
    <property type="match status" value="1"/>
</dbReference>
<dbReference type="PANTHER" id="PTHR37299:SF1">
    <property type="entry name" value="STAGE 0 SPORULATION PROTEIN A HOMOLOG"/>
    <property type="match status" value="1"/>
</dbReference>
<dbReference type="SUPFAM" id="SSF52172">
    <property type="entry name" value="CheY-like"/>
    <property type="match status" value="1"/>
</dbReference>
<reference evidence="4" key="1">
    <citation type="journal article" date="2014" name="Int. J. Syst. Evol. Microbiol.">
        <title>Complete genome of a new Firmicutes species belonging to the dominant human colonic microbiota ('Ruminococcus bicirculans') reveals two chromosomes and a selective capacity to utilize plant glucans.</title>
        <authorList>
            <consortium name="NISC Comparative Sequencing Program"/>
            <person name="Wegmann U."/>
            <person name="Louis P."/>
            <person name="Goesmann A."/>
            <person name="Henrissat B."/>
            <person name="Duncan S.H."/>
            <person name="Flint H.J."/>
        </authorList>
    </citation>
    <scope>NUCLEOTIDE SEQUENCE</scope>
    <source>
        <strain evidence="4">CGMCC 1.15931</strain>
    </source>
</reference>
<dbReference type="GO" id="GO:0003677">
    <property type="term" value="F:DNA binding"/>
    <property type="evidence" value="ECO:0007669"/>
    <property type="project" value="UniProtKB-KW"/>
</dbReference>
<dbReference type="InterPro" id="IPR011006">
    <property type="entry name" value="CheY-like_superfamily"/>
</dbReference>
<evidence type="ECO:0000313" key="4">
    <source>
        <dbReference type="EMBL" id="GGB83017.1"/>
    </source>
</evidence>
<dbReference type="Pfam" id="PF00072">
    <property type="entry name" value="Response_reg"/>
    <property type="match status" value="1"/>
</dbReference>
<dbReference type="InterPro" id="IPR001789">
    <property type="entry name" value="Sig_transdc_resp-reg_receiver"/>
</dbReference>
<dbReference type="EMBL" id="WNKZ01000054">
    <property type="protein sequence ID" value="MTV54541.1"/>
    <property type="molecule type" value="Genomic_DNA"/>
</dbReference>
<dbReference type="InterPro" id="IPR007492">
    <property type="entry name" value="LytTR_DNA-bd_dom"/>
</dbReference>
<reference evidence="5 6" key="3">
    <citation type="submission" date="2019-11" db="EMBL/GenBank/DDBJ databases">
        <title>Type strains purchased from KCTC, JCM and DSMZ.</title>
        <authorList>
            <person name="Lu H."/>
        </authorList>
    </citation>
    <scope>NUCLEOTIDE SEQUENCE [LARGE SCALE GENOMIC DNA]</scope>
    <source>
        <strain evidence="5 6">KCTC 52429</strain>
    </source>
</reference>
<evidence type="ECO:0000259" key="3">
    <source>
        <dbReference type="PROSITE" id="PS50930"/>
    </source>
</evidence>
<keyword evidence="4" id="KW-0238">DNA-binding</keyword>
<evidence type="ECO:0000256" key="1">
    <source>
        <dbReference type="PROSITE-ProRule" id="PRU00169"/>
    </source>
</evidence>
<reference evidence="7" key="2">
    <citation type="journal article" date="2019" name="Int. J. Syst. Evol. Microbiol.">
        <title>The Global Catalogue of Microorganisms (GCM) 10K type strain sequencing project: providing services to taxonomists for standard genome sequencing and annotation.</title>
        <authorList>
            <consortium name="The Broad Institute Genomics Platform"/>
            <consortium name="The Broad Institute Genome Sequencing Center for Infectious Disease"/>
            <person name="Wu L."/>
            <person name="Ma J."/>
        </authorList>
    </citation>
    <scope>NUCLEOTIDE SEQUENCE [LARGE SCALE GENOMIC DNA]</scope>
    <source>
        <strain evidence="7">CGMCC 1.15931</strain>
    </source>
</reference>
<dbReference type="RefSeq" id="WP_155471832.1">
    <property type="nucleotide sequence ID" value="NZ_BMKG01000001.1"/>
</dbReference>
<evidence type="ECO:0000259" key="2">
    <source>
        <dbReference type="PROSITE" id="PS50110"/>
    </source>
</evidence>
<dbReference type="PROSITE" id="PS50110">
    <property type="entry name" value="RESPONSE_REGULATORY"/>
    <property type="match status" value="1"/>
</dbReference>
<dbReference type="InterPro" id="IPR046947">
    <property type="entry name" value="LytR-like"/>
</dbReference>